<dbReference type="AlphaFoldDB" id="A0A0S8JJA4"/>
<accession>A0A0S8JJA4</accession>
<gene>
    <name evidence="2" type="ORF">AMJ71_07775</name>
</gene>
<feature type="compositionally biased region" description="Low complexity" evidence="1">
    <location>
        <begin position="110"/>
        <end position="127"/>
    </location>
</feature>
<evidence type="ECO:0000313" key="3">
    <source>
        <dbReference type="Proteomes" id="UP000051035"/>
    </source>
</evidence>
<feature type="non-terminal residue" evidence="2">
    <location>
        <position position="1"/>
    </location>
</feature>
<proteinExistence type="predicted"/>
<evidence type="ECO:0000313" key="2">
    <source>
        <dbReference type="EMBL" id="KPL08908.1"/>
    </source>
</evidence>
<reference evidence="2 3" key="1">
    <citation type="journal article" date="2015" name="Microbiome">
        <title>Genomic resolution of linkages in carbon, nitrogen, and sulfur cycling among widespread estuary sediment bacteria.</title>
        <authorList>
            <person name="Baker B.J."/>
            <person name="Lazar C.S."/>
            <person name="Teske A.P."/>
            <person name="Dick G.J."/>
        </authorList>
    </citation>
    <scope>NUCLEOTIDE SEQUENCE [LARGE SCALE GENOMIC DNA]</scope>
    <source>
        <strain evidence="2">SM1_40</strain>
    </source>
</reference>
<dbReference type="CDD" id="cd12105">
    <property type="entry name" value="HmuY"/>
    <property type="match status" value="1"/>
</dbReference>
<evidence type="ECO:0000256" key="1">
    <source>
        <dbReference type="SAM" id="MobiDB-lite"/>
    </source>
</evidence>
<comment type="caution">
    <text evidence="2">The sequence shown here is derived from an EMBL/GenBank/DDBJ whole genome shotgun (WGS) entry which is preliminary data.</text>
</comment>
<feature type="region of interest" description="Disordered" evidence="1">
    <location>
        <begin position="83"/>
        <end position="127"/>
    </location>
</feature>
<dbReference type="EMBL" id="LJVA01000097">
    <property type="protein sequence ID" value="KPL08908.1"/>
    <property type="molecule type" value="Genomic_DNA"/>
</dbReference>
<dbReference type="InterPro" id="IPR025921">
    <property type="entry name" value="HmuY"/>
</dbReference>
<name>A0A0S8JJA4_UNCT6</name>
<dbReference type="Proteomes" id="UP000051035">
    <property type="component" value="Unassembled WGS sequence"/>
</dbReference>
<protein>
    <submittedName>
        <fullName evidence="2">Uncharacterized protein</fullName>
    </submittedName>
</protein>
<organism evidence="2 3">
    <name type="scientific">candidate division TA06 bacterium SM1_40</name>
    <dbReference type="NCBI Taxonomy" id="1703773"/>
    <lineage>
        <taxon>Bacteria</taxon>
        <taxon>Bacteria division TA06</taxon>
    </lineage>
</organism>
<sequence>DWDIAYLNIGHLNTDIQDFGYVDDLDDVNYAPEAGWSSLGWVEAIEGHAYIIWTWDNHFAKLRITEMGDGWMSCDWAYQIDSGNRELAPPPDEGGGEAAELEGSGGSDAGSGEEASPEPGAAALDAS</sequence>